<dbReference type="EMBL" id="JAUKUC010000001">
    <property type="protein sequence ID" value="MDO1511619.1"/>
    <property type="molecule type" value="Genomic_DNA"/>
</dbReference>
<proteinExistence type="predicted"/>
<gene>
    <name evidence="1" type="ORF">Q2T41_02930</name>
    <name evidence="2" type="ORF">Q2T41_19860</name>
</gene>
<comment type="caution">
    <text evidence="1">The sequence shown here is derived from an EMBL/GenBank/DDBJ whole genome shotgun (WGS) entry which is preliminary data.</text>
</comment>
<keyword evidence="3" id="KW-1185">Reference proteome</keyword>
<protein>
    <submittedName>
        <fullName evidence="1">DUF6327 family protein</fullName>
    </submittedName>
</protein>
<evidence type="ECO:0000313" key="1">
    <source>
        <dbReference type="EMBL" id="MDO1511619.1"/>
    </source>
</evidence>
<dbReference type="Proteomes" id="UP001168579">
    <property type="component" value="Unassembled WGS sequence"/>
</dbReference>
<dbReference type="Pfam" id="PF19852">
    <property type="entry name" value="DUF6327"/>
    <property type="match status" value="1"/>
</dbReference>
<organism evidence="1 3">
    <name type="scientific">Maribacter confluentis</name>
    <dbReference type="NCBI Taxonomy" id="1656093"/>
    <lineage>
        <taxon>Bacteria</taxon>
        <taxon>Pseudomonadati</taxon>
        <taxon>Bacteroidota</taxon>
        <taxon>Flavobacteriia</taxon>
        <taxon>Flavobacteriales</taxon>
        <taxon>Flavobacteriaceae</taxon>
        <taxon>Maribacter</taxon>
    </lineage>
</organism>
<name>A0ABT8RMR8_9FLAO</name>
<dbReference type="RefSeq" id="WP_304434873.1">
    <property type="nucleotide sequence ID" value="NZ_JAUKUC010000001.1"/>
</dbReference>
<dbReference type="EMBL" id="JAUKUC010000007">
    <property type="protein sequence ID" value="MDO1514881.1"/>
    <property type="molecule type" value="Genomic_DNA"/>
</dbReference>
<dbReference type="InterPro" id="IPR046290">
    <property type="entry name" value="DUF6327"/>
</dbReference>
<sequence>MTKAYTSFKEIDNRLKVLELQREINKENLKLLAHHTKVDLVPQTFRTGIGAQMLNTSTVKSAIITFFSNRLLRYIQHKRTSKKS</sequence>
<accession>A0ABT8RMR8</accession>
<reference evidence="1" key="1">
    <citation type="journal article" date="2014" name="Int. J. Syst. Evol. Microbiol.">
        <title>Complete genome of a new Firmicutes species belonging to the dominant human colonic microbiota ('Ruminococcus bicirculans') reveals two chromosomes and a selective capacity to utilize plant glucans.</title>
        <authorList>
            <consortium name="NISC Comparative Sequencing Program"/>
            <person name="Wegmann U."/>
            <person name="Louis P."/>
            <person name="Goesmann A."/>
            <person name="Henrissat B."/>
            <person name="Duncan S.H."/>
            <person name="Flint H.J."/>
        </authorList>
    </citation>
    <scope>NUCLEOTIDE SEQUENCE</scope>
    <source>
        <strain evidence="1">CECT 8869</strain>
    </source>
</reference>
<evidence type="ECO:0000313" key="3">
    <source>
        <dbReference type="Proteomes" id="UP001168579"/>
    </source>
</evidence>
<reference evidence="1" key="2">
    <citation type="submission" date="2023-06" db="EMBL/GenBank/DDBJ databases">
        <authorList>
            <person name="Lucena T."/>
            <person name="Sun Q."/>
        </authorList>
    </citation>
    <scope>NUCLEOTIDE SEQUENCE</scope>
    <source>
        <strain evidence="1">CECT 8869</strain>
    </source>
</reference>
<evidence type="ECO:0000313" key="2">
    <source>
        <dbReference type="EMBL" id="MDO1514881.1"/>
    </source>
</evidence>